<organism evidence="9 10">
    <name type="scientific">Desulfobacula toluolica (strain DSM 7467 / Tol2)</name>
    <dbReference type="NCBI Taxonomy" id="651182"/>
    <lineage>
        <taxon>Bacteria</taxon>
        <taxon>Pseudomonadati</taxon>
        <taxon>Thermodesulfobacteriota</taxon>
        <taxon>Desulfobacteria</taxon>
        <taxon>Desulfobacterales</taxon>
        <taxon>Desulfobacteraceae</taxon>
        <taxon>Desulfobacula</taxon>
    </lineage>
</organism>
<accession>K0NT59</accession>
<evidence type="ECO:0000256" key="5">
    <source>
        <dbReference type="ARBA" id="ARBA00023163"/>
    </source>
</evidence>
<dbReference type="PRINTS" id="PR01590">
    <property type="entry name" value="HTHFIS"/>
</dbReference>
<dbReference type="InterPro" id="IPR025944">
    <property type="entry name" value="Sigma_54_int_dom_CS"/>
</dbReference>
<dbReference type="InterPro" id="IPR003593">
    <property type="entry name" value="AAA+_ATPase"/>
</dbReference>
<feature type="domain" description="PAC" evidence="8">
    <location>
        <begin position="84"/>
        <end position="136"/>
    </location>
</feature>
<dbReference type="Pfam" id="PF13426">
    <property type="entry name" value="PAS_9"/>
    <property type="match status" value="1"/>
</dbReference>
<dbReference type="InterPro" id="IPR035965">
    <property type="entry name" value="PAS-like_dom_sf"/>
</dbReference>
<dbReference type="InterPro" id="IPR025943">
    <property type="entry name" value="Sigma_54_int_dom_ATP-bd_2"/>
</dbReference>
<evidence type="ECO:0000256" key="3">
    <source>
        <dbReference type="ARBA" id="ARBA00023015"/>
    </source>
</evidence>
<dbReference type="HOGENOM" id="CLU_000445_8_1_7"/>
<dbReference type="AlphaFoldDB" id="K0NT59"/>
<reference evidence="9 10" key="1">
    <citation type="journal article" date="2013" name="Environ. Microbiol.">
        <title>Complete genome, catabolic sub-proteomes and key-metabolites of Desulfobacula toluolica Tol2, a marine, aromatic compound-degrading, sulfate-reducing bacterium.</title>
        <authorList>
            <person name="Wohlbrand L."/>
            <person name="Jacob J.H."/>
            <person name="Kube M."/>
            <person name="Mussmann M."/>
            <person name="Jarling R."/>
            <person name="Beck A."/>
            <person name="Amann R."/>
            <person name="Wilkes H."/>
            <person name="Reinhardt R."/>
            <person name="Rabus R."/>
        </authorList>
    </citation>
    <scope>NUCLEOTIDE SEQUENCE [LARGE SCALE GENOMIC DNA]</scope>
    <source>
        <strain evidence="10">DSM 7467 / Tol2</strain>
    </source>
</reference>
<evidence type="ECO:0000256" key="2">
    <source>
        <dbReference type="ARBA" id="ARBA00022840"/>
    </source>
</evidence>
<dbReference type="PROSITE" id="PS00676">
    <property type="entry name" value="SIGMA54_INTERACT_2"/>
    <property type="match status" value="1"/>
</dbReference>
<dbReference type="STRING" id="651182.TOL2_C40760"/>
<protein>
    <submittedName>
        <fullName evidence="9">PAS modulated sigma54-specific transcriptional regulator, Fis family</fullName>
    </submittedName>
</protein>
<dbReference type="CDD" id="cd00130">
    <property type="entry name" value="PAS"/>
    <property type="match status" value="1"/>
</dbReference>
<dbReference type="InterPro" id="IPR058031">
    <property type="entry name" value="AAA_lid_NorR"/>
</dbReference>
<name>K0NT59_DESTT</name>
<evidence type="ECO:0000259" key="7">
    <source>
        <dbReference type="PROSITE" id="PS50112"/>
    </source>
</evidence>
<evidence type="ECO:0000259" key="8">
    <source>
        <dbReference type="PROSITE" id="PS50113"/>
    </source>
</evidence>
<dbReference type="InterPro" id="IPR002197">
    <property type="entry name" value="HTH_Fis"/>
</dbReference>
<dbReference type="InterPro" id="IPR009057">
    <property type="entry name" value="Homeodomain-like_sf"/>
</dbReference>
<dbReference type="SUPFAM" id="SSF46689">
    <property type="entry name" value="Homeodomain-like"/>
    <property type="match status" value="1"/>
</dbReference>
<dbReference type="PROSITE" id="PS50112">
    <property type="entry name" value="PAS"/>
    <property type="match status" value="1"/>
</dbReference>
<dbReference type="PROSITE" id="PS50045">
    <property type="entry name" value="SIGMA54_INTERACT_4"/>
    <property type="match status" value="1"/>
</dbReference>
<dbReference type="NCBIfam" id="TIGR00229">
    <property type="entry name" value="sensory_box"/>
    <property type="match status" value="1"/>
</dbReference>
<evidence type="ECO:0000313" key="10">
    <source>
        <dbReference type="Proteomes" id="UP000007347"/>
    </source>
</evidence>
<dbReference type="Proteomes" id="UP000007347">
    <property type="component" value="Chromosome"/>
</dbReference>
<keyword evidence="2" id="KW-0067">ATP-binding</keyword>
<dbReference type="PROSITE" id="PS50113">
    <property type="entry name" value="PAC"/>
    <property type="match status" value="1"/>
</dbReference>
<dbReference type="GO" id="GO:0043565">
    <property type="term" value="F:sequence-specific DNA binding"/>
    <property type="evidence" value="ECO:0007669"/>
    <property type="project" value="InterPro"/>
</dbReference>
<dbReference type="Gene3D" id="1.10.8.60">
    <property type="match status" value="1"/>
</dbReference>
<keyword evidence="10" id="KW-1185">Reference proteome</keyword>
<dbReference type="InterPro" id="IPR000014">
    <property type="entry name" value="PAS"/>
</dbReference>
<dbReference type="KEGG" id="dto:TOL2_C40760"/>
<dbReference type="RefSeq" id="WP_014959412.1">
    <property type="nucleotide sequence ID" value="NC_018645.1"/>
</dbReference>
<evidence type="ECO:0000259" key="6">
    <source>
        <dbReference type="PROSITE" id="PS50045"/>
    </source>
</evidence>
<dbReference type="GO" id="GO:0006355">
    <property type="term" value="P:regulation of DNA-templated transcription"/>
    <property type="evidence" value="ECO:0007669"/>
    <property type="project" value="InterPro"/>
</dbReference>
<dbReference type="Pfam" id="PF25601">
    <property type="entry name" value="AAA_lid_14"/>
    <property type="match status" value="1"/>
</dbReference>
<evidence type="ECO:0000256" key="4">
    <source>
        <dbReference type="ARBA" id="ARBA00023125"/>
    </source>
</evidence>
<proteinExistence type="predicted"/>
<dbReference type="CDD" id="cd00009">
    <property type="entry name" value="AAA"/>
    <property type="match status" value="1"/>
</dbReference>
<gene>
    <name evidence="9" type="ordered locus">TOL2_C40760</name>
</gene>
<dbReference type="PROSITE" id="PS00688">
    <property type="entry name" value="SIGMA54_INTERACT_3"/>
    <property type="match status" value="1"/>
</dbReference>
<dbReference type="OrthoDB" id="5413348at2"/>
<evidence type="ECO:0000313" key="9">
    <source>
        <dbReference type="EMBL" id="CCK82232.1"/>
    </source>
</evidence>
<dbReference type="Gene3D" id="1.10.10.60">
    <property type="entry name" value="Homeodomain-like"/>
    <property type="match status" value="1"/>
</dbReference>
<dbReference type="PANTHER" id="PTHR32071">
    <property type="entry name" value="TRANSCRIPTIONAL REGULATORY PROTEIN"/>
    <property type="match status" value="1"/>
</dbReference>
<keyword evidence="5" id="KW-0804">Transcription</keyword>
<dbReference type="Gene3D" id="3.30.450.20">
    <property type="entry name" value="PAS domain"/>
    <property type="match status" value="1"/>
</dbReference>
<dbReference type="FunFam" id="3.40.50.300:FF:000006">
    <property type="entry name" value="DNA-binding transcriptional regulator NtrC"/>
    <property type="match status" value="1"/>
</dbReference>
<dbReference type="SMART" id="SM00382">
    <property type="entry name" value="AAA"/>
    <property type="match status" value="1"/>
</dbReference>
<feature type="domain" description="PAS" evidence="7">
    <location>
        <begin position="10"/>
        <end position="55"/>
    </location>
</feature>
<feature type="domain" description="Sigma-54 factor interaction" evidence="6">
    <location>
        <begin position="143"/>
        <end position="372"/>
    </location>
</feature>
<dbReference type="Pfam" id="PF02954">
    <property type="entry name" value="HTH_8"/>
    <property type="match status" value="1"/>
</dbReference>
<evidence type="ECO:0000256" key="1">
    <source>
        <dbReference type="ARBA" id="ARBA00022741"/>
    </source>
</evidence>
<dbReference type="InterPro" id="IPR027417">
    <property type="entry name" value="P-loop_NTPase"/>
</dbReference>
<dbReference type="Pfam" id="PF00158">
    <property type="entry name" value="Sigma54_activat"/>
    <property type="match status" value="1"/>
</dbReference>
<keyword evidence="3" id="KW-0805">Transcription regulation</keyword>
<dbReference type="EMBL" id="FO203503">
    <property type="protein sequence ID" value="CCK82232.1"/>
    <property type="molecule type" value="Genomic_DNA"/>
</dbReference>
<keyword evidence="4" id="KW-0238">DNA-binding</keyword>
<keyword evidence="1" id="KW-0547">Nucleotide-binding</keyword>
<dbReference type="SUPFAM" id="SSF55785">
    <property type="entry name" value="PYP-like sensor domain (PAS domain)"/>
    <property type="match status" value="1"/>
</dbReference>
<dbReference type="GO" id="GO:0005524">
    <property type="term" value="F:ATP binding"/>
    <property type="evidence" value="ECO:0007669"/>
    <property type="project" value="UniProtKB-KW"/>
</dbReference>
<sequence>MADLTHTLLDHDNLNLVLDNLKLGIIAHTTNRIITVFNKEAERITGYLKEEVIGKDCHMVFQEPFCGGKCSFCDGPPDFPFDTKEYPLNIITKDGSARQLEMTVSAIISHDNVFKGVLASFKDVTESFNLSLKAETLSSFAGIIGKDKTMQDIFRQIRDVAMYNYPVHVSGDTGTGKERVAYAIHDISSYGNGAFVPVNCGALPEGIVESELFGHVKGAFSGAIKERKGRFELAHKGTLFLDEVADLPLKTQVKLLRFLQEGSFEKVGGEKKVSVDVRIISATNKNLKAEVLAGNFREDLYYRLNVIPIHLPPLRQRKNDIPLLAAHFLKEAEKESKNGVPQLAEETLDVMLDYHWPGNVRELKNVIQFSVVRSRGNKILPSDLPMEITENKIFSVRTANTPPAPEILTAKGKLDIESVKTAIKKTGGNKSKAAKVLGVGRATLYRFLARNEELKTYADQF</sequence>
<dbReference type="InterPro" id="IPR002078">
    <property type="entry name" value="Sigma_54_int"/>
</dbReference>
<dbReference type="InterPro" id="IPR000700">
    <property type="entry name" value="PAS-assoc_C"/>
</dbReference>
<dbReference type="Gene3D" id="3.40.50.300">
    <property type="entry name" value="P-loop containing nucleotide triphosphate hydrolases"/>
    <property type="match status" value="1"/>
</dbReference>
<dbReference type="SUPFAM" id="SSF52540">
    <property type="entry name" value="P-loop containing nucleoside triphosphate hydrolases"/>
    <property type="match status" value="1"/>
</dbReference>